<dbReference type="CDD" id="cd06261">
    <property type="entry name" value="TM_PBP2"/>
    <property type="match status" value="1"/>
</dbReference>
<dbReference type="GO" id="GO:0055085">
    <property type="term" value="P:transmembrane transport"/>
    <property type="evidence" value="ECO:0007669"/>
    <property type="project" value="InterPro"/>
</dbReference>
<evidence type="ECO:0000313" key="9">
    <source>
        <dbReference type="EMBL" id="WNY48463.1"/>
    </source>
</evidence>
<organism evidence="9 10">
    <name type="scientific">Streptococcus iners subsp. hyiners</name>
    <dbReference type="NCBI Taxonomy" id="3028083"/>
    <lineage>
        <taxon>Bacteria</taxon>
        <taxon>Bacillati</taxon>
        <taxon>Bacillota</taxon>
        <taxon>Bacilli</taxon>
        <taxon>Lactobacillales</taxon>
        <taxon>Streptococcaceae</taxon>
        <taxon>Streptococcus</taxon>
        <taxon>Streptococcus iners</taxon>
    </lineage>
</organism>
<name>A0AA96VGA3_9STRE</name>
<proteinExistence type="inferred from homology"/>
<reference evidence="9 10" key="1">
    <citation type="submission" date="2023-02" db="EMBL/GenBank/DDBJ databases">
        <title>Streptococcus sp. Genome Sequencing and Assembly.</title>
        <authorList>
            <person name="Shore S.M."/>
            <person name="Nicholson T.L."/>
        </authorList>
    </citation>
    <scope>NUCLEOTIDE SEQUENCE [LARGE SCALE GENOMIC DNA]</scope>
    <source>
        <strain evidence="9 10">29892</strain>
    </source>
</reference>
<evidence type="ECO:0000256" key="4">
    <source>
        <dbReference type="ARBA" id="ARBA00022692"/>
    </source>
</evidence>
<keyword evidence="2 7" id="KW-0813">Transport</keyword>
<feature type="domain" description="ABC transmembrane type-1" evidence="8">
    <location>
        <begin position="98"/>
        <end position="295"/>
    </location>
</feature>
<dbReference type="EMBL" id="CP118734">
    <property type="protein sequence ID" value="WNY48463.1"/>
    <property type="molecule type" value="Genomic_DNA"/>
</dbReference>
<feature type="transmembrane region" description="Helical" evidence="7">
    <location>
        <begin position="104"/>
        <end position="125"/>
    </location>
</feature>
<dbReference type="PROSITE" id="PS50928">
    <property type="entry name" value="ABC_TM1"/>
    <property type="match status" value="1"/>
</dbReference>
<dbReference type="AlphaFoldDB" id="A0AA96VGA3"/>
<feature type="transmembrane region" description="Helical" evidence="7">
    <location>
        <begin position="137"/>
        <end position="162"/>
    </location>
</feature>
<dbReference type="PANTHER" id="PTHR43163">
    <property type="entry name" value="DIPEPTIDE TRANSPORT SYSTEM PERMEASE PROTEIN DPPB-RELATED"/>
    <property type="match status" value="1"/>
</dbReference>
<dbReference type="PANTHER" id="PTHR43163:SF6">
    <property type="entry name" value="DIPEPTIDE TRANSPORT SYSTEM PERMEASE PROTEIN DPPB-RELATED"/>
    <property type="match status" value="1"/>
</dbReference>
<evidence type="ECO:0000256" key="1">
    <source>
        <dbReference type="ARBA" id="ARBA00004651"/>
    </source>
</evidence>
<protein>
    <submittedName>
        <fullName evidence="9">ABC transporter permease</fullName>
    </submittedName>
</protein>
<dbReference type="Pfam" id="PF19300">
    <property type="entry name" value="BPD_transp_1_N"/>
    <property type="match status" value="1"/>
</dbReference>
<sequence>MLKSITKIILKFILILFCVSFISFLLSYLAPGDPAEAILNQEGVPVTQELLDLTREKLGLNDPFLTQYFRWLSKIVVFDFGVTYNTGAPVWDQLVFYFPNTLYLSMYILLTTLFMSVPTALAMAYKKDSLFDRCLMSLLGILNAIPTFVFGIILILIFSVHLKWFPVQSTANSLGIVLPVVTLALAMSSVYTPQLRTAFLEELHTPFVEGARGRGISEWRIIIFDVLQNTVPFIITLVSLSMGALVSGVTIIEHLYSWPGMGKLLVTVVANQDYPIIQGTVLFVTVGVLTVNLVSQVVIAWLNPKIRLGNK</sequence>
<keyword evidence="10" id="KW-1185">Reference proteome</keyword>
<dbReference type="SUPFAM" id="SSF161098">
    <property type="entry name" value="MetI-like"/>
    <property type="match status" value="1"/>
</dbReference>
<dbReference type="InterPro" id="IPR000515">
    <property type="entry name" value="MetI-like"/>
</dbReference>
<keyword evidence="6 7" id="KW-0472">Membrane</keyword>
<feature type="transmembrane region" description="Helical" evidence="7">
    <location>
        <begin position="174"/>
        <end position="192"/>
    </location>
</feature>
<dbReference type="GO" id="GO:0005886">
    <property type="term" value="C:plasma membrane"/>
    <property type="evidence" value="ECO:0007669"/>
    <property type="project" value="UniProtKB-SubCell"/>
</dbReference>
<comment type="subcellular location">
    <subcellularLocation>
        <location evidence="1 7">Cell membrane</location>
        <topology evidence="1 7">Multi-pass membrane protein</topology>
    </subcellularLocation>
</comment>
<feature type="transmembrane region" description="Helical" evidence="7">
    <location>
        <begin position="12"/>
        <end position="30"/>
    </location>
</feature>
<evidence type="ECO:0000313" key="10">
    <source>
        <dbReference type="Proteomes" id="UP001301526"/>
    </source>
</evidence>
<dbReference type="RefSeq" id="WP_248055037.1">
    <property type="nucleotide sequence ID" value="NZ_CP118734.1"/>
</dbReference>
<evidence type="ECO:0000256" key="3">
    <source>
        <dbReference type="ARBA" id="ARBA00022475"/>
    </source>
</evidence>
<dbReference type="Pfam" id="PF00528">
    <property type="entry name" value="BPD_transp_1"/>
    <property type="match status" value="1"/>
</dbReference>
<evidence type="ECO:0000256" key="7">
    <source>
        <dbReference type="RuleBase" id="RU363032"/>
    </source>
</evidence>
<comment type="similarity">
    <text evidence="7">Belongs to the binding-protein-dependent transport system permease family.</text>
</comment>
<dbReference type="Proteomes" id="UP001301526">
    <property type="component" value="Chromosome"/>
</dbReference>
<evidence type="ECO:0000256" key="6">
    <source>
        <dbReference type="ARBA" id="ARBA00023136"/>
    </source>
</evidence>
<evidence type="ECO:0000256" key="2">
    <source>
        <dbReference type="ARBA" id="ARBA00022448"/>
    </source>
</evidence>
<feature type="transmembrane region" description="Helical" evidence="7">
    <location>
        <begin position="276"/>
        <end position="302"/>
    </location>
</feature>
<keyword evidence="3" id="KW-1003">Cell membrane</keyword>
<feature type="transmembrane region" description="Helical" evidence="7">
    <location>
        <begin position="230"/>
        <end position="256"/>
    </location>
</feature>
<accession>A0AA96VGA3</accession>
<keyword evidence="5 7" id="KW-1133">Transmembrane helix</keyword>
<gene>
    <name evidence="9" type="ORF">PW220_06930</name>
</gene>
<dbReference type="Gene3D" id="1.10.3720.10">
    <property type="entry name" value="MetI-like"/>
    <property type="match status" value="1"/>
</dbReference>
<evidence type="ECO:0000256" key="5">
    <source>
        <dbReference type="ARBA" id="ARBA00022989"/>
    </source>
</evidence>
<dbReference type="InterPro" id="IPR045621">
    <property type="entry name" value="BPD_transp_1_N"/>
</dbReference>
<dbReference type="InterPro" id="IPR035906">
    <property type="entry name" value="MetI-like_sf"/>
</dbReference>
<evidence type="ECO:0000259" key="8">
    <source>
        <dbReference type="PROSITE" id="PS50928"/>
    </source>
</evidence>
<keyword evidence="4 7" id="KW-0812">Transmembrane</keyword>